<gene>
    <name evidence="2" type="ORF">FHX71_003189</name>
</gene>
<keyword evidence="3" id="KW-1185">Reference proteome</keyword>
<protein>
    <submittedName>
        <fullName evidence="2">Uncharacterized protein</fullName>
    </submittedName>
</protein>
<dbReference type="AlphaFoldDB" id="A0A7W3PF48"/>
<comment type="caution">
    <text evidence="2">The sequence shown here is derived from an EMBL/GenBank/DDBJ whole genome shotgun (WGS) entry which is preliminary data.</text>
</comment>
<dbReference type="Proteomes" id="UP000540568">
    <property type="component" value="Unassembled WGS sequence"/>
</dbReference>
<sequence>MAGLWGRKSRAKSWKRGLWGSTTKGRSKNLFKRTWGSSKNTKRSKGGLW</sequence>
<reference evidence="2 3" key="1">
    <citation type="submission" date="2020-07" db="EMBL/GenBank/DDBJ databases">
        <title>Sequencing the genomes of 1000 actinobacteria strains.</title>
        <authorList>
            <person name="Klenk H.-P."/>
        </authorList>
    </citation>
    <scope>NUCLEOTIDE SEQUENCE [LARGE SCALE GENOMIC DNA]</scope>
    <source>
        <strain evidence="2 3">DSM 44121</strain>
    </source>
</reference>
<name>A0A7W3PF48_9MICO</name>
<organism evidence="2 3">
    <name type="scientific">Promicromonospora sukumoe</name>
    <dbReference type="NCBI Taxonomy" id="88382"/>
    <lineage>
        <taxon>Bacteria</taxon>
        <taxon>Bacillati</taxon>
        <taxon>Actinomycetota</taxon>
        <taxon>Actinomycetes</taxon>
        <taxon>Micrococcales</taxon>
        <taxon>Promicromonosporaceae</taxon>
        <taxon>Promicromonospora</taxon>
    </lineage>
</organism>
<dbReference type="EMBL" id="JACGWV010000001">
    <property type="protein sequence ID" value="MBA8809247.1"/>
    <property type="molecule type" value="Genomic_DNA"/>
</dbReference>
<evidence type="ECO:0000256" key="1">
    <source>
        <dbReference type="SAM" id="MobiDB-lite"/>
    </source>
</evidence>
<feature type="region of interest" description="Disordered" evidence="1">
    <location>
        <begin position="1"/>
        <end position="49"/>
    </location>
</feature>
<evidence type="ECO:0000313" key="2">
    <source>
        <dbReference type="EMBL" id="MBA8809247.1"/>
    </source>
</evidence>
<proteinExistence type="predicted"/>
<dbReference type="RefSeq" id="WP_182617984.1">
    <property type="nucleotide sequence ID" value="NZ_BAAATF010000003.1"/>
</dbReference>
<accession>A0A7W3PF48</accession>
<evidence type="ECO:0000313" key="3">
    <source>
        <dbReference type="Proteomes" id="UP000540568"/>
    </source>
</evidence>
<feature type="compositionally biased region" description="Basic residues" evidence="1">
    <location>
        <begin position="40"/>
        <end position="49"/>
    </location>
</feature>